<sequence>RNMPQQCRNKAAQLGITDYANSEEMLDKLRALPAANIGVSLHNQVKEPDVDFETVPLIDGDFFPESLEELRKRAKPKPMIFGVTKEEGILMIQGKNATEKDLEEVITVATHDARNKQKLADELKSAYFEDGIPENRDVFLRKMANIASDYWFNGTVEEMCRKTVALQDESVYLYIFDHFNPATMGFVLKNMPIHDAIHCGDLLYLFKKSIFGFTTLTEEDKHVMNLFTSAFTNFAKHWDPNESEGDSNLPVYWKPLDKENHSRNYVFTSNTPFMNERFFEGRPAKFVEIVNTHRA</sequence>
<protein>
    <recommendedName>
        <fullName evidence="1">Carboxylesterase type B domain-containing protein</fullName>
    </recommendedName>
</protein>
<feature type="domain" description="Carboxylesterase type B" evidence="1">
    <location>
        <begin position="5"/>
        <end position="267"/>
    </location>
</feature>
<dbReference type="Pfam" id="PF00135">
    <property type="entry name" value="COesterase"/>
    <property type="match status" value="1"/>
</dbReference>
<dbReference type="PANTHER" id="PTHR44590">
    <property type="entry name" value="CARBOXYLIC ESTER HYDROLASE-RELATED"/>
    <property type="match status" value="1"/>
</dbReference>
<reference evidence="2" key="1">
    <citation type="submission" date="2023-10" db="EMBL/GenBank/DDBJ databases">
        <title>Genome assembly of Pristionchus species.</title>
        <authorList>
            <person name="Yoshida K."/>
            <person name="Sommer R.J."/>
        </authorList>
    </citation>
    <scope>NUCLEOTIDE SEQUENCE</scope>
    <source>
        <strain evidence="2">RS0144</strain>
    </source>
</reference>
<feature type="non-terminal residue" evidence="2">
    <location>
        <position position="1"/>
    </location>
</feature>
<comment type="caution">
    <text evidence="2">The sequence shown here is derived from an EMBL/GenBank/DDBJ whole genome shotgun (WGS) entry which is preliminary data.</text>
</comment>
<proteinExistence type="predicted"/>
<dbReference type="PANTHER" id="PTHR44590:SF3">
    <property type="entry name" value="CARBOXYLESTERASE TYPE B DOMAIN-CONTAINING PROTEIN"/>
    <property type="match status" value="1"/>
</dbReference>
<dbReference type="EMBL" id="BTSX01000006">
    <property type="protein sequence ID" value="GMT03200.1"/>
    <property type="molecule type" value="Genomic_DNA"/>
</dbReference>
<dbReference type="Proteomes" id="UP001432027">
    <property type="component" value="Unassembled WGS sequence"/>
</dbReference>
<dbReference type="InterPro" id="IPR029058">
    <property type="entry name" value="AB_hydrolase_fold"/>
</dbReference>
<organism evidence="2 3">
    <name type="scientific">Pristionchus entomophagus</name>
    <dbReference type="NCBI Taxonomy" id="358040"/>
    <lineage>
        <taxon>Eukaryota</taxon>
        <taxon>Metazoa</taxon>
        <taxon>Ecdysozoa</taxon>
        <taxon>Nematoda</taxon>
        <taxon>Chromadorea</taxon>
        <taxon>Rhabditida</taxon>
        <taxon>Rhabditina</taxon>
        <taxon>Diplogasteromorpha</taxon>
        <taxon>Diplogasteroidea</taxon>
        <taxon>Neodiplogasteridae</taxon>
        <taxon>Pristionchus</taxon>
    </lineage>
</organism>
<accession>A0AAV5U8K8</accession>
<evidence type="ECO:0000313" key="3">
    <source>
        <dbReference type="Proteomes" id="UP001432027"/>
    </source>
</evidence>
<dbReference type="InterPro" id="IPR002018">
    <property type="entry name" value="CarbesteraseB"/>
</dbReference>
<dbReference type="SUPFAM" id="SSF53474">
    <property type="entry name" value="alpha/beta-Hydrolases"/>
    <property type="match status" value="1"/>
</dbReference>
<evidence type="ECO:0000313" key="2">
    <source>
        <dbReference type="EMBL" id="GMT03200.1"/>
    </source>
</evidence>
<name>A0AAV5U8K8_9BILA</name>
<gene>
    <name evidence="2" type="ORF">PENTCL1PPCAC_25374</name>
</gene>
<dbReference type="Gene3D" id="3.40.50.1820">
    <property type="entry name" value="alpha/beta hydrolase"/>
    <property type="match status" value="1"/>
</dbReference>
<evidence type="ECO:0000259" key="1">
    <source>
        <dbReference type="Pfam" id="PF00135"/>
    </source>
</evidence>
<keyword evidence="3" id="KW-1185">Reference proteome</keyword>
<dbReference type="AlphaFoldDB" id="A0AAV5U8K8"/>